<feature type="domain" description="CBS" evidence="11">
    <location>
        <begin position="232"/>
        <end position="291"/>
    </location>
</feature>
<dbReference type="Pfam" id="PF01595">
    <property type="entry name" value="CNNM"/>
    <property type="match status" value="1"/>
</dbReference>
<evidence type="ECO:0000256" key="10">
    <source>
        <dbReference type="SAM" id="Phobius"/>
    </source>
</evidence>
<dbReference type="InterPro" id="IPR051676">
    <property type="entry name" value="UPF0053_domain"/>
</dbReference>
<dbReference type="PANTHER" id="PTHR43099">
    <property type="entry name" value="UPF0053 PROTEIN YRKA"/>
    <property type="match status" value="1"/>
</dbReference>
<evidence type="ECO:0000313" key="13">
    <source>
        <dbReference type="EMBL" id="QUV93531.1"/>
    </source>
</evidence>
<keyword evidence="4" id="KW-0677">Repeat</keyword>
<evidence type="ECO:0000256" key="1">
    <source>
        <dbReference type="ARBA" id="ARBA00004651"/>
    </source>
</evidence>
<dbReference type="RefSeq" id="WP_211421904.1">
    <property type="nucleotide sequence ID" value="NZ_CP072642.1"/>
</dbReference>
<dbReference type="InterPro" id="IPR046342">
    <property type="entry name" value="CBS_dom_sf"/>
</dbReference>
<evidence type="ECO:0000313" key="14">
    <source>
        <dbReference type="Proteomes" id="UP000677668"/>
    </source>
</evidence>
<dbReference type="SUPFAM" id="SSF54631">
    <property type="entry name" value="CBS-domain pair"/>
    <property type="match status" value="1"/>
</dbReference>
<feature type="domain" description="CNNM transmembrane" evidence="12">
    <location>
        <begin position="4"/>
        <end position="213"/>
    </location>
</feature>
<evidence type="ECO:0000256" key="8">
    <source>
        <dbReference type="PROSITE-ProRule" id="PRU00703"/>
    </source>
</evidence>
<keyword evidence="14" id="KW-1185">Reference proteome</keyword>
<dbReference type="PROSITE" id="PS51846">
    <property type="entry name" value="CNNM"/>
    <property type="match status" value="1"/>
</dbReference>
<evidence type="ECO:0000256" key="2">
    <source>
        <dbReference type="ARBA" id="ARBA00022475"/>
    </source>
</evidence>
<keyword evidence="3 9" id="KW-0812">Transmembrane</keyword>
<feature type="domain" description="CBS" evidence="11">
    <location>
        <begin position="296"/>
        <end position="356"/>
    </location>
</feature>
<evidence type="ECO:0000256" key="9">
    <source>
        <dbReference type="PROSITE-ProRule" id="PRU01193"/>
    </source>
</evidence>
<name>A0ABX8B201_9BACT</name>
<comment type="subcellular location">
    <subcellularLocation>
        <location evidence="1">Cell membrane</location>
        <topology evidence="1">Multi-pass membrane protein</topology>
    </subcellularLocation>
</comment>
<dbReference type="InterPro" id="IPR044751">
    <property type="entry name" value="Ion_transp-like_CBS"/>
</dbReference>
<dbReference type="SMART" id="SM00116">
    <property type="entry name" value="CBS"/>
    <property type="match status" value="2"/>
</dbReference>
<dbReference type="Gene3D" id="3.30.465.10">
    <property type="match status" value="1"/>
</dbReference>
<reference evidence="13 14" key="1">
    <citation type="submission" date="2021-03" db="EMBL/GenBank/DDBJ databases">
        <title>Genomic and phenotypic characterization of Chloracidobacterium isolates provides evidence for multiple species.</title>
        <authorList>
            <person name="Saini M.K."/>
            <person name="Costas A.M.G."/>
            <person name="Tank M."/>
            <person name="Bryant D.A."/>
        </authorList>
    </citation>
    <scope>NUCLEOTIDE SEQUENCE [LARGE SCALE GENOMIC DNA]</scope>
    <source>
        <strain evidence="13 14">N</strain>
    </source>
</reference>
<organism evidence="13 14">
    <name type="scientific">Chloracidobacterium sp. N</name>
    <dbReference type="NCBI Taxonomy" id="2821540"/>
    <lineage>
        <taxon>Bacteria</taxon>
        <taxon>Pseudomonadati</taxon>
        <taxon>Acidobacteriota</taxon>
        <taxon>Terriglobia</taxon>
        <taxon>Terriglobales</taxon>
        <taxon>Acidobacteriaceae</taxon>
        <taxon>Chloracidobacterium</taxon>
        <taxon>Chloracidobacterium aggregatum</taxon>
    </lineage>
</organism>
<dbReference type="InterPro" id="IPR000644">
    <property type="entry name" value="CBS_dom"/>
</dbReference>
<dbReference type="Proteomes" id="UP000677668">
    <property type="component" value="Chromosome 1"/>
</dbReference>
<accession>A0ABX8B201</accession>
<feature type="transmembrane region" description="Helical" evidence="10">
    <location>
        <begin position="103"/>
        <end position="128"/>
    </location>
</feature>
<feature type="transmembrane region" description="Helical" evidence="10">
    <location>
        <begin position="70"/>
        <end position="91"/>
    </location>
</feature>
<keyword evidence="7 9" id="KW-0472">Membrane</keyword>
<evidence type="ECO:0000259" key="12">
    <source>
        <dbReference type="PROSITE" id="PS51846"/>
    </source>
</evidence>
<keyword evidence="5 9" id="KW-1133">Transmembrane helix</keyword>
<keyword evidence="6 8" id="KW-0129">CBS domain</keyword>
<dbReference type="InterPro" id="IPR016169">
    <property type="entry name" value="FAD-bd_PCMH_sub2"/>
</dbReference>
<evidence type="ECO:0000256" key="4">
    <source>
        <dbReference type="ARBA" id="ARBA00022737"/>
    </source>
</evidence>
<dbReference type="Pfam" id="PF00571">
    <property type="entry name" value="CBS"/>
    <property type="match status" value="2"/>
</dbReference>
<dbReference type="Pfam" id="PF03471">
    <property type="entry name" value="CorC_HlyC"/>
    <property type="match status" value="1"/>
</dbReference>
<dbReference type="InterPro" id="IPR002550">
    <property type="entry name" value="CNNM"/>
</dbReference>
<dbReference type="CDD" id="cd04590">
    <property type="entry name" value="CBS_pair_CorC_HlyC_assoc"/>
    <property type="match status" value="1"/>
</dbReference>
<evidence type="ECO:0000256" key="7">
    <source>
        <dbReference type="ARBA" id="ARBA00023136"/>
    </source>
</evidence>
<evidence type="ECO:0000256" key="3">
    <source>
        <dbReference type="ARBA" id="ARBA00022692"/>
    </source>
</evidence>
<dbReference type="SUPFAM" id="SSF56176">
    <property type="entry name" value="FAD-binding/transporter-associated domain-like"/>
    <property type="match status" value="1"/>
</dbReference>
<evidence type="ECO:0000256" key="6">
    <source>
        <dbReference type="ARBA" id="ARBA00023122"/>
    </source>
</evidence>
<proteinExistence type="predicted"/>
<dbReference type="PANTHER" id="PTHR43099:SF5">
    <property type="entry name" value="HLYC_CORC FAMILY TRANSPORTER"/>
    <property type="match status" value="1"/>
</dbReference>
<keyword evidence="2" id="KW-1003">Cell membrane</keyword>
<protein>
    <submittedName>
        <fullName evidence="13">HlyC/CorC family transporter</fullName>
    </submittedName>
</protein>
<evidence type="ECO:0000259" key="11">
    <source>
        <dbReference type="PROSITE" id="PS51371"/>
    </source>
</evidence>
<evidence type="ECO:0000256" key="5">
    <source>
        <dbReference type="ARBA" id="ARBA00022989"/>
    </source>
</evidence>
<dbReference type="InterPro" id="IPR005170">
    <property type="entry name" value="Transptr-assoc_dom"/>
</dbReference>
<dbReference type="EMBL" id="CP072642">
    <property type="protein sequence ID" value="QUV93531.1"/>
    <property type="molecule type" value="Genomic_DNA"/>
</dbReference>
<dbReference type="Gene3D" id="3.10.580.10">
    <property type="entry name" value="CBS-domain"/>
    <property type="match status" value="1"/>
</dbReference>
<dbReference type="InterPro" id="IPR036318">
    <property type="entry name" value="FAD-bd_PCMH-like_sf"/>
</dbReference>
<feature type="transmembrane region" description="Helical" evidence="10">
    <location>
        <begin position="12"/>
        <end position="35"/>
    </location>
</feature>
<gene>
    <name evidence="13" type="ORF">J8C05_09140</name>
</gene>
<dbReference type="SMART" id="SM01091">
    <property type="entry name" value="CorC_HlyC"/>
    <property type="match status" value="1"/>
</dbReference>
<dbReference type="PROSITE" id="PS51371">
    <property type="entry name" value="CBS"/>
    <property type="match status" value="2"/>
</dbReference>
<sequence>MGDPVPLVVFKVVAVGFLVAANAFFVAAEFALVAARRPRLSSLSVSGRRRAVTALRLIDDLDGTISATQFGITLASLALGWIGELTFARIFEHWLSAWMPAGLWLYVSAHAIAVAVAFSLITALHIVFGELAPKSLALARAEQVALAVAVPLDIFCRIFRPFIWLLDRAGARAVRLFGVTPLPGGHHTAAYTQEEIQQLVALSHQSGHLKADEQELIHNVFHFSDTVVREIMVPRPEVISLPLTATADDILQTLCESGYSRLPVHDAHPDNIVGFIHAKDILRCLARKEPLSVGTLLRRPVFVPDTAHLEEALRQLRTAQSPLGVVVDEHGTVEGIVTLEDILEQLVGDIRDEHDVTDEETRVWTEPDGTLIFDGAIAVREVNRKFGLNLPESDDYATLAGFLMTQAGRLLASGDVVSYQDHEFRVEQVERRRVARVRVTRRAEAPTLPPPVLIRQPSV</sequence>